<reference evidence="1 2" key="1">
    <citation type="submission" date="2015-11" db="EMBL/GenBank/DDBJ databases">
        <title>Genomes and virulence difference between two physiological races of Phytophthora nicotianae.</title>
        <authorList>
            <person name="Liu H."/>
            <person name="Ma X."/>
            <person name="Yu H."/>
            <person name="Fang D."/>
            <person name="Li Y."/>
            <person name="Wang X."/>
            <person name="Wang W."/>
            <person name="Dong Y."/>
            <person name="Xiao B."/>
        </authorList>
    </citation>
    <scope>NUCLEOTIDE SEQUENCE [LARGE SCALE GENOMIC DNA]</scope>
    <source>
        <strain evidence="2">race 1</strain>
    </source>
</reference>
<evidence type="ECO:0000313" key="1">
    <source>
        <dbReference type="EMBL" id="KUF93851.1"/>
    </source>
</evidence>
<protein>
    <submittedName>
        <fullName evidence="1">Palmitoyltransferase ZDHHC7</fullName>
    </submittedName>
</protein>
<dbReference type="GO" id="GO:0004113">
    <property type="term" value="F:2',3'-cyclic-nucleotide 3'-phosphodiesterase activity"/>
    <property type="evidence" value="ECO:0007669"/>
    <property type="project" value="TreeGrafter"/>
</dbReference>
<evidence type="ECO:0000313" key="2">
    <source>
        <dbReference type="Proteomes" id="UP000054636"/>
    </source>
</evidence>
<comment type="caution">
    <text evidence="1">The sequence shown here is derived from an EMBL/GenBank/DDBJ whole genome shotgun (WGS) entry which is preliminary data.</text>
</comment>
<dbReference type="SUPFAM" id="SSF55144">
    <property type="entry name" value="LigT-like"/>
    <property type="match status" value="1"/>
</dbReference>
<dbReference type="Gene3D" id="3.90.1140.10">
    <property type="entry name" value="Cyclic phosphodiesterase"/>
    <property type="match status" value="1"/>
</dbReference>
<dbReference type="EMBL" id="LNFP01000349">
    <property type="protein sequence ID" value="KUF93851.1"/>
    <property type="molecule type" value="Genomic_DNA"/>
</dbReference>
<dbReference type="Pfam" id="PF07823">
    <property type="entry name" value="CPDase"/>
    <property type="match status" value="1"/>
</dbReference>
<sequence length="182" mass="20126">MADPTDIVAGFSIWAVPGQPAAQELEDVIETYADRLQTPPFLPHMTVLSGVKGLSAEEVTVKLSELADSMQVLDVEIQTVTFKVVALEMDELYFQCVFGLLKLTSELLRAHGCAKEIYATERKEDFMPHVSLYGAATVTSYDIVSDSEVQRLKAGDEIVYEDATFSAEYVGLYLRAGIVCRY</sequence>
<dbReference type="PANTHER" id="PTHR28141:SF1">
    <property type="entry name" value="2',3'-CYCLIC-NUCLEOTIDE 3'-PHOSPHODIESTERASE"/>
    <property type="match status" value="1"/>
</dbReference>
<dbReference type="GO" id="GO:0009187">
    <property type="term" value="P:cyclic nucleotide metabolic process"/>
    <property type="evidence" value="ECO:0007669"/>
    <property type="project" value="TreeGrafter"/>
</dbReference>
<accession>A0A0W8DBX5</accession>
<dbReference type="PANTHER" id="PTHR28141">
    <property type="entry name" value="2',3'-CYCLIC-NUCLEOTIDE 3'-PHOSPHODIESTERASE"/>
    <property type="match status" value="1"/>
</dbReference>
<name>A0A0W8DBX5_PHYNI</name>
<dbReference type="AlphaFoldDB" id="A0A0W8DBX5"/>
<dbReference type="InterPro" id="IPR012386">
    <property type="entry name" value="Cyclic-nucl_3Pdiesterase"/>
</dbReference>
<gene>
    <name evidence="1" type="ORF">AM588_10005792</name>
</gene>
<dbReference type="Proteomes" id="UP000054636">
    <property type="component" value="Unassembled WGS sequence"/>
</dbReference>
<organism evidence="1 2">
    <name type="scientific">Phytophthora nicotianae</name>
    <name type="common">Potato buckeye rot agent</name>
    <name type="synonym">Phytophthora parasitica</name>
    <dbReference type="NCBI Taxonomy" id="4792"/>
    <lineage>
        <taxon>Eukaryota</taxon>
        <taxon>Sar</taxon>
        <taxon>Stramenopiles</taxon>
        <taxon>Oomycota</taxon>
        <taxon>Peronosporomycetes</taxon>
        <taxon>Peronosporales</taxon>
        <taxon>Peronosporaceae</taxon>
        <taxon>Phytophthora</taxon>
    </lineage>
</organism>
<dbReference type="InterPro" id="IPR009097">
    <property type="entry name" value="Cyclic_Pdiesterase"/>
</dbReference>
<proteinExistence type="predicted"/>